<dbReference type="AlphaFoldDB" id="A0A0R3KWM5"/>
<dbReference type="Pfam" id="PF11225">
    <property type="entry name" value="DUF3024"/>
    <property type="match status" value="1"/>
</dbReference>
<evidence type="ECO:0000313" key="1">
    <source>
        <dbReference type="EMBL" id="KRR09791.1"/>
    </source>
</evidence>
<keyword evidence="2" id="KW-1185">Reference proteome</keyword>
<gene>
    <name evidence="1" type="ORF">CP49_23160</name>
</gene>
<evidence type="ECO:0008006" key="3">
    <source>
        <dbReference type="Google" id="ProtNLM"/>
    </source>
</evidence>
<dbReference type="Proteomes" id="UP000051913">
    <property type="component" value="Unassembled WGS sequence"/>
</dbReference>
<proteinExistence type="predicted"/>
<dbReference type="InterPro" id="IPR021388">
    <property type="entry name" value="DUF3024"/>
</dbReference>
<dbReference type="EMBL" id="LLXX01000060">
    <property type="protein sequence ID" value="KRR09791.1"/>
    <property type="molecule type" value="Genomic_DNA"/>
</dbReference>
<name>A0A0R3KWM5_9BRAD</name>
<dbReference type="RefSeq" id="WP_057850121.1">
    <property type="nucleotide sequence ID" value="NZ_LLXX01000060.1"/>
</dbReference>
<comment type="caution">
    <text evidence="1">The sequence shown here is derived from an EMBL/GenBank/DDBJ whole genome shotgun (WGS) entry which is preliminary data.</text>
</comment>
<reference evidence="1 2" key="1">
    <citation type="submission" date="2014-03" db="EMBL/GenBank/DDBJ databases">
        <title>Bradyrhizobium valentinum sp. nov., isolated from effective nodules of Lupinus mariae-josephae, a lupine endemic of basic-lime soils in Eastern Spain.</title>
        <authorList>
            <person name="Duran D."/>
            <person name="Rey L."/>
            <person name="Navarro A."/>
            <person name="Busquets A."/>
            <person name="Imperial J."/>
            <person name="Ruiz-Argueso T."/>
        </authorList>
    </citation>
    <scope>NUCLEOTIDE SEQUENCE [LARGE SCALE GENOMIC DNA]</scope>
    <source>
        <strain evidence="1 2">LmjM3</strain>
    </source>
</reference>
<evidence type="ECO:0000313" key="2">
    <source>
        <dbReference type="Proteomes" id="UP000051913"/>
    </source>
</evidence>
<dbReference type="OrthoDB" id="1362002at2"/>
<protein>
    <recommendedName>
        <fullName evidence="3">DUF3024 domain-containing protein</fullName>
    </recommendedName>
</protein>
<accession>A0A0R3KWM5</accession>
<organism evidence="1 2">
    <name type="scientific">Bradyrhizobium valentinum</name>
    <dbReference type="NCBI Taxonomy" id="1518501"/>
    <lineage>
        <taxon>Bacteria</taxon>
        <taxon>Pseudomonadati</taxon>
        <taxon>Pseudomonadota</taxon>
        <taxon>Alphaproteobacteria</taxon>
        <taxon>Hyphomicrobiales</taxon>
        <taxon>Nitrobacteraceae</taxon>
        <taxon>Bradyrhizobium</taxon>
    </lineage>
</organism>
<sequence>MTLSEFEIRRCEKLVAEFISKRRPPPHIRPQLDLAFRINGQSIEIFEVRPDWRDKNRTLEQPVAKATYNKRKLNWKILWQRADLKWHSYQPRPEVTSVEEFLDVVEHDEYGCFFG</sequence>